<dbReference type="CDD" id="cd02947">
    <property type="entry name" value="TRX_family"/>
    <property type="match status" value="1"/>
</dbReference>
<comment type="caution">
    <text evidence="2">The sequence shown here is derived from an EMBL/GenBank/DDBJ whole genome shotgun (WGS) entry which is preliminary data.</text>
</comment>
<gene>
    <name evidence="2" type="ORF">J512_1995</name>
</gene>
<dbReference type="PATRIC" id="fig|1310613.3.peg.1917"/>
<evidence type="ECO:0000313" key="2">
    <source>
        <dbReference type="EMBL" id="EXB05673.1"/>
    </source>
</evidence>
<sequence length="140" mass="15562">MTNRSKKVVTKDTVDAHEFASEASETVAEQIVQAEVVERSESEPAQTKRTLTLYSSTVCSPCKTIKPILEKQMLGRATEYHVLTIDPNNIEPEIKQQFEEAGVTQVPTLICKEDGKEVGRLSGYSGVRPLLDVLKAWEVI</sequence>
<dbReference type="AlphaFoldDB" id="A0A009IPF1"/>
<dbReference type="InterPro" id="IPR013766">
    <property type="entry name" value="Thioredoxin_domain"/>
</dbReference>
<accession>A0A009IPF1</accession>
<dbReference type="Proteomes" id="UP000020595">
    <property type="component" value="Unassembled WGS sequence"/>
</dbReference>
<reference evidence="2 3" key="1">
    <citation type="submission" date="2014-02" db="EMBL/GenBank/DDBJ databases">
        <title>Comparative genomics and transcriptomics to identify genetic mechanisms underlying the emergence of carbapenem resistant Acinetobacter baumannii (CRAb).</title>
        <authorList>
            <person name="Harris A.D."/>
            <person name="Johnson K.J."/>
            <person name="George J."/>
            <person name="Shefchek K."/>
            <person name="Daugherty S.C."/>
            <person name="Parankush S."/>
            <person name="Sadzewicz L."/>
            <person name="Tallon L."/>
            <person name="Sengamalay N."/>
            <person name="Hazen T.H."/>
            <person name="Rasko D.A."/>
        </authorList>
    </citation>
    <scope>NUCLEOTIDE SEQUENCE [LARGE SCALE GENOMIC DNA]</scope>
    <source>
        <strain evidence="2 3">1295743</strain>
    </source>
</reference>
<evidence type="ECO:0000313" key="3">
    <source>
        <dbReference type="Proteomes" id="UP000020595"/>
    </source>
</evidence>
<organism evidence="2 3">
    <name type="scientific">Acinetobacter baumannii (strain 1295743)</name>
    <dbReference type="NCBI Taxonomy" id="1310613"/>
    <lineage>
        <taxon>Bacteria</taxon>
        <taxon>Pseudomonadati</taxon>
        <taxon>Pseudomonadota</taxon>
        <taxon>Gammaproteobacteria</taxon>
        <taxon>Moraxellales</taxon>
        <taxon>Moraxellaceae</taxon>
        <taxon>Acinetobacter</taxon>
        <taxon>Acinetobacter calcoaceticus/baumannii complex</taxon>
    </lineage>
</organism>
<protein>
    <submittedName>
        <fullName evidence="2">Thioredoxin family protein</fullName>
    </submittedName>
</protein>
<name>A0A009IPF1_ACIB9</name>
<dbReference type="InterPro" id="IPR036249">
    <property type="entry name" value="Thioredoxin-like_sf"/>
</dbReference>
<dbReference type="SUPFAM" id="SSF52833">
    <property type="entry name" value="Thioredoxin-like"/>
    <property type="match status" value="1"/>
</dbReference>
<dbReference type="RefSeq" id="WP_000184979.1">
    <property type="nucleotide sequence ID" value="NZ_JEWH01000022.1"/>
</dbReference>
<dbReference type="Gene3D" id="3.40.30.10">
    <property type="entry name" value="Glutaredoxin"/>
    <property type="match status" value="1"/>
</dbReference>
<dbReference type="EMBL" id="JEWH01000022">
    <property type="protein sequence ID" value="EXB05673.1"/>
    <property type="molecule type" value="Genomic_DNA"/>
</dbReference>
<dbReference type="Pfam" id="PF00085">
    <property type="entry name" value="Thioredoxin"/>
    <property type="match status" value="1"/>
</dbReference>
<proteinExistence type="predicted"/>
<feature type="domain" description="Thioredoxin" evidence="1">
    <location>
        <begin position="47"/>
        <end position="131"/>
    </location>
</feature>
<evidence type="ECO:0000259" key="1">
    <source>
        <dbReference type="Pfam" id="PF00085"/>
    </source>
</evidence>